<keyword evidence="2" id="KW-1185">Reference proteome</keyword>
<evidence type="ECO:0000313" key="1">
    <source>
        <dbReference type="EMBL" id="ASS76860.1"/>
    </source>
</evidence>
<name>A0A223D5T2_9BACL</name>
<reference evidence="1 2" key="1">
    <citation type="journal article" date="2015" name="Int. J. Syst. Evol. Microbiol.">
        <title>Tumebacillus algifaecis sp. nov., isolated from decomposing algal scum.</title>
        <authorList>
            <person name="Wu Y.F."/>
            <person name="Zhang B."/>
            <person name="Xing P."/>
            <person name="Wu Q.L."/>
            <person name="Liu S.J."/>
        </authorList>
    </citation>
    <scope>NUCLEOTIDE SEQUENCE [LARGE SCALE GENOMIC DNA]</scope>
    <source>
        <strain evidence="1 2">THMBR28</strain>
    </source>
</reference>
<gene>
    <name evidence="1" type="ORF">CIG75_19195</name>
</gene>
<dbReference type="RefSeq" id="WP_094238087.1">
    <property type="nucleotide sequence ID" value="NZ_CP022657.1"/>
</dbReference>
<proteinExistence type="predicted"/>
<protein>
    <submittedName>
        <fullName evidence="1">Uncharacterized protein</fullName>
    </submittedName>
</protein>
<sequence>MKHPLVDIDIIITKDLNDNFKSGDRAVICEVDHWHPKPTDSTLDYRVERNGISKWIARKNFDFAPLDEFRDELEEAPAAPPVTVLADSTATQLSLFGGEEATA</sequence>
<evidence type="ECO:0000313" key="2">
    <source>
        <dbReference type="Proteomes" id="UP000214688"/>
    </source>
</evidence>
<dbReference type="AlphaFoldDB" id="A0A223D5T2"/>
<dbReference type="KEGG" id="tab:CIG75_19195"/>
<dbReference type="EMBL" id="CP022657">
    <property type="protein sequence ID" value="ASS76860.1"/>
    <property type="molecule type" value="Genomic_DNA"/>
</dbReference>
<organism evidence="1 2">
    <name type="scientific">Tumebacillus algifaecis</name>
    <dbReference type="NCBI Taxonomy" id="1214604"/>
    <lineage>
        <taxon>Bacteria</taxon>
        <taxon>Bacillati</taxon>
        <taxon>Bacillota</taxon>
        <taxon>Bacilli</taxon>
        <taxon>Bacillales</taxon>
        <taxon>Alicyclobacillaceae</taxon>
        <taxon>Tumebacillus</taxon>
    </lineage>
</organism>
<accession>A0A223D5T2</accession>
<dbReference type="Proteomes" id="UP000214688">
    <property type="component" value="Chromosome"/>
</dbReference>